<dbReference type="RefSeq" id="WP_252344909.1">
    <property type="nucleotide sequence ID" value="NZ_JAHKBE010000017.1"/>
</dbReference>
<dbReference type="EMBL" id="JBBNFP010000017">
    <property type="protein sequence ID" value="MEQ2486585.1"/>
    <property type="molecule type" value="Genomic_DNA"/>
</dbReference>
<evidence type="ECO:0000313" key="3">
    <source>
        <dbReference type="EMBL" id="MEQ2486585.1"/>
    </source>
</evidence>
<dbReference type="PROSITE" id="PS51257">
    <property type="entry name" value="PROKAR_LIPOPROTEIN"/>
    <property type="match status" value="1"/>
</dbReference>
<dbReference type="Pfam" id="PF04536">
    <property type="entry name" value="TPM_phosphatase"/>
    <property type="match status" value="1"/>
</dbReference>
<dbReference type="InterPro" id="IPR007621">
    <property type="entry name" value="TPM_dom"/>
</dbReference>
<organism evidence="3 4">
    <name type="scientific">Hallella faecis</name>
    <dbReference type="NCBI Taxonomy" id="2841596"/>
    <lineage>
        <taxon>Bacteria</taxon>
        <taxon>Pseudomonadati</taxon>
        <taxon>Bacteroidota</taxon>
        <taxon>Bacteroidia</taxon>
        <taxon>Bacteroidales</taxon>
        <taxon>Prevotellaceae</taxon>
        <taxon>Hallella</taxon>
    </lineage>
</organism>
<gene>
    <name evidence="3" type="ORF">AAAT34_05895</name>
</gene>
<keyword evidence="1" id="KW-1133">Transmembrane helix</keyword>
<dbReference type="Gene3D" id="3.10.310.50">
    <property type="match status" value="1"/>
</dbReference>
<keyword evidence="4" id="KW-1185">Reference proteome</keyword>
<keyword evidence="1" id="KW-0812">Transmembrane</keyword>
<accession>A0ABV1FQJ5</accession>
<name>A0ABV1FQJ5_9BACT</name>
<comment type="caution">
    <text evidence="3">The sequence shown here is derived from an EMBL/GenBank/DDBJ whole genome shotgun (WGS) entry which is preliminary data.</text>
</comment>
<sequence length="285" mass="31617">MRTIHKKVNPSLIAHRMLGWMLVVVLACVPLWAQATVWSADNLQMVHLQDRERYVCDPDGVMSQALRDTADHYLRRLQVECGIQTVFVVVRHVKDENTFRMAQDLGNKYGVGTKKDRRGLVVVVAIDDRRYTIAPGMGLEADLTDVECDDIARACIVKNLKVNQTDRMVVETAQALYRKFSTGKTGVPSVDETEEMTTSDWLTALLFLCLFLGWPTWELLKLLLIALGLMKKPKEKPRRRRRRDNDDWMPPFIFGGGGGFGGGCGPIGGSFGGGSFGGGGASGGW</sequence>
<reference evidence="3 4" key="1">
    <citation type="submission" date="2024-04" db="EMBL/GenBank/DDBJ databases">
        <title>Human intestinal bacterial collection.</title>
        <authorList>
            <person name="Pauvert C."/>
            <person name="Hitch T.C.A."/>
            <person name="Clavel T."/>
        </authorList>
    </citation>
    <scope>NUCLEOTIDE SEQUENCE [LARGE SCALE GENOMIC DNA]</scope>
    <source>
        <strain evidence="3 4">CLA-AA-H145</strain>
    </source>
</reference>
<feature type="transmembrane region" description="Helical" evidence="1">
    <location>
        <begin position="201"/>
        <end position="230"/>
    </location>
</feature>
<dbReference type="PANTHER" id="PTHR30373">
    <property type="entry name" value="UPF0603 PROTEIN YGCG"/>
    <property type="match status" value="1"/>
</dbReference>
<proteinExistence type="predicted"/>
<keyword evidence="1" id="KW-0472">Membrane</keyword>
<evidence type="ECO:0000313" key="4">
    <source>
        <dbReference type="Proteomes" id="UP001487296"/>
    </source>
</evidence>
<dbReference type="Proteomes" id="UP001487296">
    <property type="component" value="Unassembled WGS sequence"/>
</dbReference>
<evidence type="ECO:0000256" key="1">
    <source>
        <dbReference type="SAM" id="Phobius"/>
    </source>
</evidence>
<evidence type="ECO:0000259" key="2">
    <source>
        <dbReference type="Pfam" id="PF04536"/>
    </source>
</evidence>
<protein>
    <submittedName>
        <fullName evidence="3">TPM domain-containing protein</fullName>
    </submittedName>
</protein>
<dbReference type="PANTHER" id="PTHR30373:SF2">
    <property type="entry name" value="UPF0603 PROTEIN YGCG"/>
    <property type="match status" value="1"/>
</dbReference>
<feature type="domain" description="TPM" evidence="2">
    <location>
        <begin position="55"/>
        <end position="177"/>
    </location>
</feature>